<keyword evidence="2" id="KW-1185">Reference proteome</keyword>
<name>A0ABN9M6G2_9NEOB</name>
<sequence>SALLGVTRSRSALSYAQTLSNIPDTQVGVCDWSRKAANENAKEQRVGYFLGNILAFKVVKN</sequence>
<dbReference type="Proteomes" id="UP001176940">
    <property type="component" value="Unassembled WGS sequence"/>
</dbReference>
<evidence type="ECO:0000313" key="1">
    <source>
        <dbReference type="EMBL" id="CAJ0957363.1"/>
    </source>
</evidence>
<feature type="non-terminal residue" evidence="1">
    <location>
        <position position="1"/>
    </location>
</feature>
<comment type="caution">
    <text evidence="1">The sequence shown here is derived from an EMBL/GenBank/DDBJ whole genome shotgun (WGS) entry which is preliminary data.</text>
</comment>
<dbReference type="EMBL" id="CAUEEQ010043653">
    <property type="protein sequence ID" value="CAJ0957363.1"/>
    <property type="molecule type" value="Genomic_DNA"/>
</dbReference>
<proteinExistence type="predicted"/>
<gene>
    <name evidence="1" type="ORF">RIMI_LOCUS15926878</name>
</gene>
<protein>
    <submittedName>
        <fullName evidence="1">Uncharacterized protein</fullName>
    </submittedName>
</protein>
<evidence type="ECO:0000313" key="2">
    <source>
        <dbReference type="Proteomes" id="UP001176940"/>
    </source>
</evidence>
<accession>A0ABN9M6G2</accession>
<reference evidence="1" key="1">
    <citation type="submission" date="2023-07" db="EMBL/GenBank/DDBJ databases">
        <authorList>
            <person name="Stuckert A."/>
        </authorList>
    </citation>
    <scope>NUCLEOTIDE SEQUENCE</scope>
</reference>
<organism evidence="1 2">
    <name type="scientific">Ranitomeya imitator</name>
    <name type="common">mimic poison frog</name>
    <dbReference type="NCBI Taxonomy" id="111125"/>
    <lineage>
        <taxon>Eukaryota</taxon>
        <taxon>Metazoa</taxon>
        <taxon>Chordata</taxon>
        <taxon>Craniata</taxon>
        <taxon>Vertebrata</taxon>
        <taxon>Euteleostomi</taxon>
        <taxon>Amphibia</taxon>
        <taxon>Batrachia</taxon>
        <taxon>Anura</taxon>
        <taxon>Neobatrachia</taxon>
        <taxon>Hyloidea</taxon>
        <taxon>Dendrobatidae</taxon>
        <taxon>Dendrobatinae</taxon>
        <taxon>Ranitomeya</taxon>
    </lineage>
</organism>